<feature type="transmembrane region" description="Helical" evidence="1">
    <location>
        <begin position="172"/>
        <end position="189"/>
    </location>
</feature>
<keyword evidence="1" id="KW-0472">Membrane</keyword>
<proteinExistence type="predicted"/>
<keyword evidence="1" id="KW-0812">Transmembrane</keyword>
<evidence type="ECO:0000256" key="1">
    <source>
        <dbReference type="SAM" id="Phobius"/>
    </source>
</evidence>
<dbReference type="AlphaFoldDB" id="A0A9C6WRY5"/>
<name>A0A9C6WRY5_FRAOC</name>
<accession>A0A9C6WRY5</accession>
<keyword evidence="2" id="KW-1185">Reference proteome</keyword>
<evidence type="ECO:0000313" key="2">
    <source>
        <dbReference type="Proteomes" id="UP000504606"/>
    </source>
</evidence>
<evidence type="ECO:0000313" key="3">
    <source>
        <dbReference type="RefSeq" id="XP_052126002.1"/>
    </source>
</evidence>
<keyword evidence="1" id="KW-1133">Transmembrane helix</keyword>
<dbReference type="KEGG" id="foc:113216174"/>
<dbReference type="GeneID" id="113216174"/>
<reference evidence="3" key="1">
    <citation type="submission" date="2025-08" db="UniProtKB">
        <authorList>
            <consortium name="RefSeq"/>
        </authorList>
    </citation>
    <scope>IDENTIFICATION</scope>
    <source>
        <tissue evidence="3">Whole organism</tissue>
    </source>
</reference>
<organism evidence="2 3">
    <name type="scientific">Frankliniella occidentalis</name>
    <name type="common">Western flower thrips</name>
    <name type="synonym">Euthrips occidentalis</name>
    <dbReference type="NCBI Taxonomy" id="133901"/>
    <lineage>
        <taxon>Eukaryota</taxon>
        <taxon>Metazoa</taxon>
        <taxon>Ecdysozoa</taxon>
        <taxon>Arthropoda</taxon>
        <taxon>Hexapoda</taxon>
        <taxon>Insecta</taxon>
        <taxon>Pterygota</taxon>
        <taxon>Neoptera</taxon>
        <taxon>Paraneoptera</taxon>
        <taxon>Thysanoptera</taxon>
        <taxon>Terebrantia</taxon>
        <taxon>Thripoidea</taxon>
        <taxon>Thripidae</taxon>
        <taxon>Frankliniella</taxon>
    </lineage>
</organism>
<dbReference type="RefSeq" id="XP_052126002.1">
    <property type="nucleotide sequence ID" value="XM_052270042.1"/>
</dbReference>
<protein>
    <submittedName>
        <fullName evidence="3">Uncharacterized protein LOC113216174</fullName>
    </submittedName>
</protein>
<dbReference type="Proteomes" id="UP000504606">
    <property type="component" value="Unplaced"/>
</dbReference>
<sequence>MADDESRKRAYSAAFNVNRELVQRRRIPSLSKDVPYLITKVASLPPHAEYGQGYQIHLRDVDKKMFFVILPSRIVGKIGVGNFAQYAEDITARRPPFLIFKGLDGNAFDVCIHPFSTEMVKLALRGERFVDEAAVEEVVDNFDWLDNIAAGPSHVEAVAPAPEDDELPAKKVCILFVFVFICAKMAVTIA</sequence>
<gene>
    <name evidence="3" type="primary">LOC113216174</name>
</gene>